<reference evidence="2 3" key="1">
    <citation type="submission" date="2014-04" db="EMBL/GenBank/DDBJ databases">
        <authorList>
            <consortium name="DOE Joint Genome Institute"/>
            <person name="Kuo A."/>
            <person name="Kohler A."/>
            <person name="Jargeat P."/>
            <person name="Nagy L.G."/>
            <person name="Floudas D."/>
            <person name="Copeland A."/>
            <person name="Barry K.W."/>
            <person name="Cichocki N."/>
            <person name="Veneault-Fourrey C."/>
            <person name="LaButti K."/>
            <person name="Lindquist E.A."/>
            <person name="Lipzen A."/>
            <person name="Lundell T."/>
            <person name="Morin E."/>
            <person name="Murat C."/>
            <person name="Sun H."/>
            <person name="Tunlid A."/>
            <person name="Henrissat B."/>
            <person name="Grigoriev I.V."/>
            <person name="Hibbett D.S."/>
            <person name="Martin F."/>
            <person name="Nordberg H.P."/>
            <person name="Cantor M.N."/>
            <person name="Hua S.X."/>
        </authorList>
    </citation>
    <scope>NUCLEOTIDE SEQUENCE [LARGE SCALE GENOMIC DNA]</scope>
    <source>
        <strain evidence="2 3">Ve08.2h10</strain>
    </source>
</reference>
<proteinExistence type="predicted"/>
<organism evidence="2 3">
    <name type="scientific">Paxillus rubicundulus Ve08.2h10</name>
    <dbReference type="NCBI Taxonomy" id="930991"/>
    <lineage>
        <taxon>Eukaryota</taxon>
        <taxon>Fungi</taxon>
        <taxon>Dikarya</taxon>
        <taxon>Basidiomycota</taxon>
        <taxon>Agaricomycotina</taxon>
        <taxon>Agaricomycetes</taxon>
        <taxon>Agaricomycetidae</taxon>
        <taxon>Boletales</taxon>
        <taxon>Paxilineae</taxon>
        <taxon>Paxillaceae</taxon>
        <taxon>Paxillus</taxon>
    </lineage>
</organism>
<evidence type="ECO:0000313" key="3">
    <source>
        <dbReference type="Proteomes" id="UP000054538"/>
    </source>
</evidence>
<protein>
    <submittedName>
        <fullName evidence="2">Uncharacterized protein</fullName>
    </submittedName>
</protein>
<evidence type="ECO:0000313" key="2">
    <source>
        <dbReference type="EMBL" id="KIK77129.1"/>
    </source>
</evidence>
<feature type="non-terminal residue" evidence="2">
    <location>
        <position position="1"/>
    </location>
</feature>
<dbReference type="InParanoid" id="A0A0D0D9I9"/>
<reference evidence="3" key="2">
    <citation type="submission" date="2015-01" db="EMBL/GenBank/DDBJ databases">
        <title>Evolutionary Origins and Diversification of the Mycorrhizal Mutualists.</title>
        <authorList>
            <consortium name="DOE Joint Genome Institute"/>
            <consortium name="Mycorrhizal Genomics Consortium"/>
            <person name="Kohler A."/>
            <person name="Kuo A."/>
            <person name="Nagy L.G."/>
            <person name="Floudas D."/>
            <person name="Copeland A."/>
            <person name="Barry K.W."/>
            <person name="Cichocki N."/>
            <person name="Veneault-Fourrey C."/>
            <person name="LaButti K."/>
            <person name="Lindquist E.A."/>
            <person name="Lipzen A."/>
            <person name="Lundell T."/>
            <person name="Morin E."/>
            <person name="Murat C."/>
            <person name="Riley R."/>
            <person name="Ohm R."/>
            <person name="Sun H."/>
            <person name="Tunlid A."/>
            <person name="Henrissat B."/>
            <person name="Grigoriev I.V."/>
            <person name="Hibbett D.S."/>
            <person name="Martin F."/>
        </authorList>
    </citation>
    <scope>NUCLEOTIDE SEQUENCE [LARGE SCALE GENOMIC DNA]</scope>
    <source>
        <strain evidence="3">Ve08.2h10</strain>
    </source>
</reference>
<evidence type="ECO:0000256" key="1">
    <source>
        <dbReference type="SAM" id="MobiDB-lite"/>
    </source>
</evidence>
<dbReference type="HOGENOM" id="CLU_1754098_0_0_1"/>
<dbReference type="AlphaFoldDB" id="A0A0D0D9I9"/>
<accession>A0A0D0D9I9</accession>
<dbReference type="Proteomes" id="UP000054538">
    <property type="component" value="Unassembled WGS sequence"/>
</dbReference>
<gene>
    <name evidence="2" type="ORF">PAXRUDRAFT_167719</name>
</gene>
<name>A0A0D0D9I9_9AGAM</name>
<sequence>SIAKHTLCKEVEELTREKHGLHFKAKSTTAEQQEGFMMNDIAKKKMQIGGPYLWEVVMALLDSISGCHRAKKVLAANTPLFVGQEMDLGEFGGDDVGAEEDKDKEVVNSDGGEGEDTGAQDTNSSDGEGLLHPKKNMHVVLHSRMWHFS</sequence>
<dbReference type="EMBL" id="KN827123">
    <property type="protein sequence ID" value="KIK77129.1"/>
    <property type="molecule type" value="Genomic_DNA"/>
</dbReference>
<feature type="region of interest" description="Disordered" evidence="1">
    <location>
        <begin position="91"/>
        <end position="134"/>
    </location>
</feature>
<keyword evidence="3" id="KW-1185">Reference proteome</keyword>